<dbReference type="InterPro" id="IPR043128">
    <property type="entry name" value="Rev_trsase/Diguanyl_cyclase"/>
</dbReference>
<sequence length="612" mass="71597">MRLKRLGLPAFLLTLILLCSISVHTLYKIRDYGTLINYVGIVRGASQRLVKLELTDQPNDELKDYIDEILTELDMGVGKYSLINLDDEDYRTDLNKLKNIWEAIQMDIVLVREGNGHEKLLSDSEDLFEIANDTVFAVDYYTTTQSNYLLMMLMILSGISLVTWSIIIIFYLRSMITLQRKNNTLSIVAYRDNLTGVNNRLKFVLEARNIIKKTKGQFAFLYIDIEHFKYINDVFGYQFGDKILKKYAAVLANSIDKNETFARNNADSFIILRHYESKEMLKQKQIEIDQILIDYVKKAKNGYQIRLCCGICCYEDVIEKLTIDEYIDRAIFAQDTIKRTSEEHYAFYTEAIRNKLHMEKMIENRMQTALDNQEFLVYLQPKVNIKTGKIACAEALVRWKSEDRLIYPDLFIPIFEKNMHIKEIDKYVYREVCSWIRKRIDEELPCYPVSVNVSKVQFYNSKFVNEYYQIKQEFGIPDRMIEIEFTESVAFERTDLLIKIINDLRNYGFICSMDDFGKAYSSLNLLKDLPIDVLKLDSAFFEDSDNPDKVKLIIKDIIKMVNNLGIKTVAEGVEQVSQVEFLREVGCDLVQGYVYYKPMPINEYEKLIDKNS</sequence>
<dbReference type="CDD" id="cd01948">
    <property type="entry name" value="EAL"/>
    <property type="match status" value="1"/>
</dbReference>
<dbReference type="SMART" id="SM00267">
    <property type="entry name" value="GGDEF"/>
    <property type="match status" value="1"/>
</dbReference>
<dbReference type="AlphaFoldDB" id="A0AB35II22"/>
<reference evidence="4" key="1">
    <citation type="submission" date="2023-01" db="EMBL/GenBank/DDBJ databases">
        <title>Human gut microbiome strain richness.</title>
        <authorList>
            <person name="Chen-Liaw A."/>
        </authorList>
    </citation>
    <scope>NUCLEOTIDE SEQUENCE</scope>
    <source>
        <strain evidence="4">1001217st2_G6_1001217B_191108</strain>
    </source>
</reference>
<protein>
    <submittedName>
        <fullName evidence="4">Bifunctional diguanylate cyclase/phosphodiesterase</fullName>
    </submittedName>
</protein>
<proteinExistence type="predicted"/>
<feature type="domain" description="EAL" evidence="2">
    <location>
        <begin position="359"/>
        <end position="612"/>
    </location>
</feature>
<keyword evidence="1" id="KW-0812">Transmembrane</keyword>
<evidence type="ECO:0000259" key="2">
    <source>
        <dbReference type="PROSITE" id="PS50883"/>
    </source>
</evidence>
<dbReference type="InterPro" id="IPR000160">
    <property type="entry name" value="GGDEF_dom"/>
</dbReference>
<dbReference type="SUPFAM" id="SSF55073">
    <property type="entry name" value="Nucleotide cyclase"/>
    <property type="match status" value="1"/>
</dbReference>
<dbReference type="PROSITE" id="PS50887">
    <property type="entry name" value="GGDEF"/>
    <property type="match status" value="1"/>
</dbReference>
<dbReference type="Proteomes" id="UP001211987">
    <property type="component" value="Unassembled WGS sequence"/>
</dbReference>
<dbReference type="RefSeq" id="WP_003538684.1">
    <property type="nucleotide sequence ID" value="NZ_CAACVM010000003.1"/>
</dbReference>
<dbReference type="GO" id="GO:0071111">
    <property type="term" value="F:cyclic-guanylate-specific phosphodiesterase activity"/>
    <property type="evidence" value="ECO:0007669"/>
    <property type="project" value="InterPro"/>
</dbReference>
<name>A0AB35II22_9FIRM</name>
<dbReference type="EMBL" id="JAQLKE010000004">
    <property type="protein sequence ID" value="MDB7082873.1"/>
    <property type="molecule type" value="Genomic_DNA"/>
</dbReference>
<dbReference type="Pfam" id="PF00990">
    <property type="entry name" value="GGDEF"/>
    <property type="match status" value="1"/>
</dbReference>
<dbReference type="InterPro" id="IPR050706">
    <property type="entry name" value="Cyclic-di-GMP_PDE-like"/>
</dbReference>
<organism evidence="4 5">
    <name type="scientific">Thomasclavelia ramosa</name>
    <dbReference type="NCBI Taxonomy" id="1547"/>
    <lineage>
        <taxon>Bacteria</taxon>
        <taxon>Bacillati</taxon>
        <taxon>Bacillota</taxon>
        <taxon>Erysipelotrichia</taxon>
        <taxon>Erysipelotrichales</taxon>
        <taxon>Coprobacillaceae</taxon>
        <taxon>Thomasclavelia</taxon>
    </lineage>
</organism>
<dbReference type="CDD" id="cd01949">
    <property type="entry name" value="GGDEF"/>
    <property type="match status" value="1"/>
</dbReference>
<accession>A0AB35II22</accession>
<keyword evidence="1" id="KW-0472">Membrane</keyword>
<feature type="domain" description="GGDEF" evidence="3">
    <location>
        <begin position="216"/>
        <end position="350"/>
    </location>
</feature>
<dbReference type="Gene3D" id="3.30.70.270">
    <property type="match status" value="1"/>
</dbReference>
<gene>
    <name evidence="4" type="ORF">PM738_03590</name>
</gene>
<dbReference type="Pfam" id="PF00563">
    <property type="entry name" value="EAL"/>
    <property type="match status" value="1"/>
</dbReference>
<dbReference type="InterPro" id="IPR035919">
    <property type="entry name" value="EAL_sf"/>
</dbReference>
<dbReference type="Gene3D" id="3.20.20.450">
    <property type="entry name" value="EAL domain"/>
    <property type="match status" value="1"/>
</dbReference>
<dbReference type="PROSITE" id="PS50883">
    <property type="entry name" value="EAL"/>
    <property type="match status" value="1"/>
</dbReference>
<dbReference type="GeneID" id="64196781"/>
<dbReference type="PANTHER" id="PTHR33121">
    <property type="entry name" value="CYCLIC DI-GMP PHOSPHODIESTERASE PDEF"/>
    <property type="match status" value="1"/>
</dbReference>
<comment type="caution">
    <text evidence="4">The sequence shown here is derived from an EMBL/GenBank/DDBJ whole genome shotgun (WGS) entry which is preliminary data.</text>
</comment>
<feature type="transmembrane region" description="Helical" evidence="1">
    <location>
        <begin position="148"/>
        <end position="172"/>
    </location>
</feature>
<dbReference type="PANTHER" id="PTHR33121:SF70">
    <property type="entry name" value="SIGNALING PROTEIN YKOW"/>
    <property type="match status" value="1"/>
</dbReference>
<evidence type="ECO:0000256" key="1">
    <source>
        <dbReference type="SAM" id="Phobius"/>
    </source>
</evidence>
<dbReference type="SUPFAM" id="SSF141868">
    <property type="entry name" value="EAL domain-like"/>
    <property type="match status" value="1"/>
</dbReference>
<evidence type="ECO:0000313" key="4">
    <source>
        <dbReference type="EMBL" id="MDB7082873.1"/>
    </source>
</evidence>
<keyword evidence="1" id="KW-1133">Transmembrane helix</keyword>
<evidence type="ECO:0000259" key="3">
    <source>
        <dbReference type="PROSITE" id="PS50887"/>
    </source>
</evidence>
<evidence type="ECO:0000313" key="5">
    <source>
        <dbReference type="Proteomes" id="UP001211987"/>
    </source>
</evidence>
<dbReference type="InterPro" id="IPR029787">
    <property type="entry name" value="Nucleotide_cyclase"/>
</dbReference>
<dbReference type="NCBIfam" id="TIGR00254">
    <property type="entry name" value="GGDEF"/>
    <property type="match status" value="1"/>
</dbReference>
<dbReference type="SMART" id="SM00052">
    <property type="entry name" value="EAL"/>
    <property type="match status" value="1"/>
</dbReference>
<dbReference type="InterPro" id="IPR001633">
    <property type="entry name" value="EAL_dom"/>
</dbReference>